<dbReference type="GO" id="GO:0071949">
    <property type="term" value="F:FAD binding"/>
    <property type="evidence" value="ECO:0007669"/>
    <property type="project" value="InterPro"/>
</dbReference>
<dbReference type="EMBL" id="BEGY01000058">
    <property type="protein sequence ID" value="GAX80918.1"/>
    <property type="molecule type" value="Genomic_DNA"/>
</dbReference>
<organism evidence="6 7">
    <name type="scientific">Chlamydomonas eustigma</name>
    <dbReference type="NCBI Taxonomy" id="1157962"/>
    <lineage>
        <taxon>Eukaryota</taxon>
        <taxon>Viridiplantae</taxon>
        <taxon>Chlorophyta</taxon>
        <taxon>core chlorophytes</taxon>
        <taxon>Chlorophyceae</taxon>
        <taxon>CS clade</taxon>
        <taxon>Chlamydomonadales</taxon>
        <taxon>Chlamydomonadaceae</taxon>
        <taxon>Chlamydomonas</taxon>
    </lineage>
</organism>
<dbReference type="InterPro" id="IPR036318">
    <property type="entry name" value="FAD-bd_PCMH-like_sf"/>
</dbReference>
<keyword evidence="3" id="KW-0560">Oxidoreductase</keyword>
<gene>
    <name evidence="6" type="ORF">CEUSTIGMA_g8353.t1</name>
</gene>
<dbReference type="PROSITE" id="PS51387">
    <property type="entry name" value="FAD_PCMH"/>
    <property type="match status" value="1"/>
</dbReference>
<comment type="caution">
    <text evidence="6">The sequence shown here is derived from an EMBL/GenBank/DDBJ whole genome shotgun (WGS) entry which is preliminary data.</text>
</comment>
<comment type="pathway">
    <text evidence="2">Cofactor biosynthesis; L-ascorbate biosynthesis.</text>
</comment>
<feature type="domain" description="FAD-binding PCMH-type" evidence="5">
    <location>
        <begin position="129"/>
        <end position="299"/>
    </location>
</feature>
<comment type="cofactor">
    <cofactor evidence="1">
        <name>FAD</name>
        <dbReference type="ChEBI" id="CHEBI:57692"/>
    </cofactor>
</comment>
<dbReference type="GO" id="GO:0003885">
    <property type="term" value="F:D-arabinono-1,4-lactone oxidase activity"/>
    <property type="evidence" value="ECO:0007669"/>
    <property type="project" value="InterPro"/>
</dbReference>
<feature type="region of interest" description="Disordered" evidence="4">
    <location>
        <begin position="350"/>
        <end position="374"/>
    </location>
</feature>
<dbReference type="InterPro" id="IPR006094">
    <property type="entry name" value="Oxid_FAD_bind_N"/>
</dbReference>
<keyword evidence="7" id="KW-1185">Reference proteome</keyword>
<dbReference type="STRING" id="1157962.A0A250XCV1"/>
<dbReference type="InterPro" id="IPR007173">
    <property type="entry name" value="ALO_C"/>
</dbReference>
<proteinExistence type="predicted"/>
<dbReference type="Pfam" id="PF04030">
    <property type="entry name" value="ALO"/>
    <property type="match status" value="1"/>
</dbReference>
<dbReference type="OrthoDB" id="610608at2759"/>
<protein>
    <recommendedName>
        <fullName evidence="5">FAD-binding PCMH-type domain-containing protein</fullName>
    </recommendedName>
</protein>
<evidence type="ECO:0000256" key="2">
    <source>
        <dbReference type="ARBA" id="ARBA00005147"/>
    </source>
</evidence>
<evidence type="ECO:0000256" key="3">
    <source>
        <dbReference type="ARBA" id="ARBA00023002"/>
    </source>
</evidence>
<dbReference type="GO" id="GO:0016020">
    <property type="term" value="C:membrane"/>
    <property type="evidence" value="ECO:0007669"/>
    <property type="project" value="InterPro"/>
</dbReference>
<dbReference type="Pfam" id="PF01565">
    <property type="entry name" value="FAD_binding_4"/>
    <property type="match status" value="1"/>
</dbReference>
<dbReference type="Proteomes" id="UP000232323">
    <property type="component" value="Unassembled WGS sequence"/>
</dbReference>
<dbReference type="InterPro" id="IPR016167">
    <property type="entry name" value="FAD-bd_PCMH_sub1"/>
</dbReference>
<dbReference type="PANTHER" id="PTHR43762:SF1">
    <property type="entry name" value="D-ARABINONO-1,4-LACTONE OXIDASE"/>
    <property type="match status" value="1"/>
</dbReference>
<dbReference type="Gene3D" id="3.30.43.10">
    <property type="entry name" value="Uridine Diphospho-n-acetylenolpyruvylglucosamine Reductase, domain 2"/>
    <property type="match status" value="1"/>
</dbReference>
<sequence>MVALLRQTFVRAAGILLRDSPVTTHQPHVAKFSQATEAVRNIIQGSHAGKSSGHRFGGSPATPPSKFRIILARVLQIGLPISGISCLVYAFTHPDSEPLVPTRMPPQLQYLAAQQVDNEQVITNWSGTHQAQPRRLFMPESEAEVEVFVRAAHDAGQKLRVMGSGISPNGLGLSEEGMLGMALMDKIVDVNTEKMQVTVQAGCRVQQVADALKPYGLTLQNYASIRDQQIGGFVQVGAHGTGATLPPVDDQVVAMRLVTPAMGVITLSKQDEPELFSLAKVGLGALGVLSQVTLRCVPRHQLLETTSTATVAEVKKNHKRWLQENLHLRYMWIPYTDTVVVVRSNPLQATSNGSSKGGHAPAVTQNTSSQEDRLKPLRDLYVSRTSAATPSEVQGLSATQLRDELLALNPLNKEWVVKVNLAEAEYWRLSSGQRVGYSDEILGFDCGGQQLVLETCFPVANSLAEVPESKSRDIEYMENLLADIKRAGVPAPSPIEQRWTSGSSSAMSPAAGPPGGVYSWVGIIAYLPQSPEEREKITDMFRSKYSPLVQGRLMSKYGAVWHWAKLEVDERGGAASSSAAVQKRLAARFPVKEFNSYRSLLDPKNVLANEWLDKVLPRA</sequence>
<evidence type="ECO:0000259" key="5">
    <source>
        <dbReference type="PROSITE" id="PS51387"/>
    </source>
</evidence>
<dbReference type="SUPFAM" id="SSF56176">
    <property type="entry name" value="FAD-binding/transporter-associated domain-like"/>
    <property type="match status" value="1"/>
</dbReference>
<name>A0A250XCV1_9CHLO</name>
<dbReference type="PANTHER" id="PTHR43762">
    <property type="entry name" value="L-GULONOLACTONE OXIDASE"/>
    <property type="match status" value="1"/>
</dbReference>
<dbReference type="AlphaFoldDB" id="A0A250XCV1"/>
<dbReference type="InterPro" id="IPR010031">
    <property type="entry name" value="FAD_lactone_oxidase-like"/>
</dbReference>
<reference evidence="6 7" key="1">
    <citation type="submission" date="2017-08" db="EMBL/GenBank/DDBJ databases">
        <title>Acidophilic green algal genome provides insights into adaptation to an acidic environment.</title>
        <authorList>
            <person name="Hirooka S."/>
            <person name="Hirose Y."/>
            <person name="Kanesaki Y."/>
            <person name="Higuchi S."/>
            <person name="Fujiwara T."/>
            <person name="Onuma R."/>
            <person name="Era A."/>
            <person name="Ohbayashi R."/>
            <person name="Uzuka A."/>
            <person name="Nozaki H."/>
            <person name="Yoshikawa H."/>
            <person name="Miyagishima S.Y."/>
        </authorList>
    </citation>
    <scope>NUCLEOTIDE SEQUENCE [LARGE SCALE GENOMIC DNA]</scope>
    <source>
        <strain evidence="6 7">NIES-2499</strain>
    </source>
</reference>
<dbReference type="UniPathway" id="UPA00132"/>
<dbReference type="InterPro" id="IPR016166">
    <property type="entry name" value="FAD-bd_PCMH"/>
</dbReference>
<evidence type="ECO:0000313" key="6">
    <source>
        <dbReference type="EMBL" id="GAX80918.1"/>
    </source>
</evidence>
<evidence type="ECO:0000313" key="7">
    <source>
        <dbReference type="Proteomes" id="UP000232323"/>
    </source>
</evidence>
<dbReference type="InterPro" id="IPR010029">
    <property type="entry name" value="GL_DH"/>
</dbReference>
<dbReference type="InterPro" id="IPR016169">
    <property type="entry name" value="FAD-bd_PCMH_sub2"/>
</dbReference>
<accession>A0A250XCV1</accession>
<dbReference type="GO" id="GO:0016633">
    <property type="term" value="F:galactonolactone dehydrogenase activity"/>
    <property type="evidence" value="ECO:0007669"/>
    <property type="project" value="InterPro"/>
</dbReference>
<evidence type="ECO:0000256" key="1">
    <source>
        <dbReference type="ARBA" id="ARBA00001974"/>
    </source>
</evidence>
<dbReference type="GO" id="GO:0019853">
    <property type="term" value="P:L-ascorbic acid biosynthetic process"/>
    <property type="evidence" value="ECO:0007669"/>
    <property type="project" value="UniProtKB-UniPathway"/>
</dbReference>
<dbReference type="PIRSF" id="PIRSF000136">
    <property type="entry name" value="LGO_GLO"/>
    <property type="match status" value="1"/>
</dbReference>
<dbReference type="NCBIfam" id="TIGR01676">
    <property type="entry name" value="GLDHase"/>
    <property type="match status" value="1"/>
</dbReference>
<evidence type="ECO:0000256" key="4">
    <source>
        <dbReference type="SAM" id="MobiDB-lite"/>
    </source>
</evidence>
<dbReference type="Gene3D" id="3.30.465.10">
    <property type="match status" value="1"/>
</dbReference>